<dbReference type="AlphaFoldDB" id="A0A7V2B006"/>
<name>A0A7V2B006_RHOMR</name>
<dbReference type="GO" id="GO:0005737">
    <property type="term" value="C:cytoplasm"/>
    <property type="evidence" value="ECO:0007669"/>
    <property type="project" value="TreeGrafter"/>
</dbReference>
<dbReference type="EC" id="1.4.3.19" evidence="5"/>
<dbReference type="Gene3D" id="3.50.50.60">
    <property type="entry name" value="FAD/NAD(P)-binding domain"/>
    <property type="match status" value="1"/>
</dbReference>
<evidence type="ECO:0000259" key="4">
    <source>
        <dbReference type="Pfam" id="PF01266"/>
    </source>
</evidence>
<dbReference type="PANTHER" id="PTHR13847:SF289">
    <property type="entry name" value="GLYCINE OXIDASE"/>
    <property type="match status" value="1"/>
</dbReference>
<protein>
    <submittedName>
        <fullName evidence="5">Glycine oxidase ThiO</fullName>
        <ecNumber evidence="5">1.4.3.19</ecNumber>
    </submittedName>
</protein>
<comment type="caution">
    <text evidence="5">The sequence shown here is derived from an EMBL/GenBank/DDBJ whole genome shotgun (WGS) entry which is preliminary data.</text>
</comment>
<evidence type="ECO:0000256" key="2">
    <source>
        <dbReference type="ARBA" id="ARBA00022977"/>
    </source>
</evidence>
<dbReference type="Gene3D" id="3.30.9.10">
    <property type="entry name" value="D-Amino Acid Oxidase, subunit A, domain 2"/>
    <property type="match status" value="1"/>
</dbReference>
<keyword evidence="2" id="KW-0784">Thiamine biosynthesis</keyword>
<organism evidence="5">
    <name type="scientific">Rhodothermus marinus</name>
    <name type="common">Rhodothermus obamensis</name>
    <dbReference type="NCBI Taxonomy" id="29549"/>
    <lineage>
        <taxon>Bacteria</taxon>
        <taxon>Pseudomonadati</taxon>
        <taxon>Rhodothermota</taxon>
        <taxon>Rhodothermia</taxon>
        <taxon>Rhodothermales</taxon>
        <taxon>Rhodothermaceae</taxon>
        <taxon>Rhodothermus</taxon>
    </lineage>
</organism>
<comment type="pathway">
    <text evidence="1">Cofactor biosynthesis; thiamine diphosphate biosynthesis.</text>
</comment>
<dbReference type="InterPro" id="IPR006076">
    <property type="entry name" value="FAD-dep_OxRdtase"/>
</dbReference>
<sequence>MSQQPVCIVGGGVIGLAIGWELARQGKTVLLLERSQVGRAASWVSAGMLAPDAEIQFEEPELYQFSKESLRRWPDYAQALEAASGLSIDLRTEGALMVAPDRDSAEAYRRIYRFAKEQGLNVAWLSGEEALALEPFLAPRLAGAIHAPETYQVDNRRLVEALRIAFEKAGGKIREQTPVVAIEPDVKRPVVRTAQGERIEAEVVILAAGAWSGEIEGLGWKPPLRPIKGQVIVLSIEPPFGLRYVVRGPDAYLVPKRDGRLIVGATMEEMGFDTRVTAGGLYRLLEGAWELVPGIYDLPVQEVLAGLRPGTRDNRPLLGYGAPGTVLATGHYRHGILLTPITAQEIAHLVLTGETSDWIAPFSPERFLTASETLP</sequence>
<evidence type="ECO:0000313" key="5">
    <source>
        <dbReference type="EMBL" id="HER95779.1"/>
    </source>
</evidence>
<dbReference type="GO" id="GO:0050660">
    <property type="term" value="F:flavin adenine dinucleotide binding"/>
    <property type="evidence" value="ECO:0007669"/>
    <property type="project" value="InterPro"/>
</dbReference>
<dbReference type="InterPro" id="IPR036188">
    <property type="entry name" value="FAD/NAD-bd_sf"/>
</dbReference>
<feature type="domain" description="FAD dependent oxidoreductase" evidence="4">
    <location>
        <begin position="6"/>
        <end position="349"/>
    </location>
</feature>
<dbReference type="EMBL" id="DSGB01000004">
    <property type="protein sequence ID" value="HER95779.1"/>
    <property type="molecule type" value="Genomic_DNA"/>
</dbReference>
<dbReference type="GO" id="GO:0009228">
    <property type="term" value="P:thiamine biosynthetic process"/>
    <property type="evidence" value="ECO:0007669"/>
    <property type="project" value="UniProtKB-KW"/>
</dbReference>
<dbReference type="PANTHER" id="PTHR13847">
    <property type="entry name" value="SARCOSINE DEHYDROGENASE-RELATED"/>
    <property type="match status" value="1"/>
</dbReference>
<accession>A0A7V2B006</accession>
<dbReference type="SUPFAM" id="SSF51905">
    <property type="entry name" value="FAD/NAD(P)-binding domain"/>
    <property type="match status" value="1"/>
</dbReference>
<dbReference type="NCBIfam" id="TIGR02352">
    <property type="entry name" value="thiamin_ThiO"/>
    <property type="match status" value="1"/>
</dbReference>
<reference evidence="5" key="1">
    <citation type="journal article" date="2020" name="mSystems">
        <title>Genome- and Community-Level Interaction Insights into Carbon Utilization and Element Cycling Functions of Hydrothermarchaeota in Hydrothermal Sediment.</title>
        <authorList>
            <person name="Zhou Z."/>
            <person name="Liu Y."/>
            <person name="Xu W."/>
            <person name="Pan J."/>
            <person name="Luo Z.H."/>
            <person name="Li M."/>
        </authorList>
    </citation>
    <scope>NUCLEOTIDE SEQUENCE [LARGE SCALE GENOMIC DNA]</scope>
    <source>
        <strain evidence="5">SpSt-143</strain>
    </source>
</reference>
<dbReference type="UniPathway" id="UPA00060"/>
<dbReference type="Pfam" id="PF01266">
    <property type="entry name" value="DAO"/>
    <property type="match status" value="1"/>
</dbReference>
<proteinExistence type="predicted"/>
<keyword evidence="3 5" id="KW-0560">Oxidoreductase</keyword>
<dbReference type="GO" id="GO:0043799">
    <property type="term" value="F:glycine oxidase activity"/>
    <property type="evidence" value="ECO:0007669"/>
    <property type="project" value="UniProtKB-EC"/>
</dbReference>
<evidence type="ECO:0000256" key="1">
    <source>
        <dbReference type="ARBA" id="ARBA00004948"/>
    </source>
</evidence>
<dbReference type="InterPro" id="IPR012727">
    <property type="entry name" value="Gly_oxidase_ThiO"/>
</dbReference>
<evidence type="ECO:0000256" key="3">
    <source>
        <dbReference type="ARBA" id="ARBA00023002"/>
    </source>
</evidence>
<dbReference type="SUPFAM" id="SSF54373">
    <property type="entry name" value="FAD-linked reductases, C-terminal domain"/>
    <property type="match status" value="1"/>
</dbReference>
<dbReference type="GO" id="GO:0009229">
    <property type="term" value="P:thiamine diphosphate biosynthetic process"/>
    <property type="evidence" value="ECO:0007669"/>
    <property type="project" value="UniProtKB-UniPathway"/>
</dbReference>
<gene>
    <name evidence="5" type="primary">thiO</name>
    <name evidence="5" type="ORF">ENO59_04595</name>
</gene>